<comment type="caution">
    <text evidence="1">The sequence shown here is derived from an EMBL/GenBank/DDBJ whole genome shotgun (WGS) entry which is preliminary data.</text>
</comment>
<proteinExistence type="predicted"/>
<evidence type="ECO:0000313" key="2">
    <source>
        <dbReference type="Proteomes" id="UP001596250"/>
    </source>
</evidence>
<dbReference type="RefSeq" id="WP_379894536.1">
    <property type="nucleotide sequence ID" value="NZ_CBCSCT010000051.1"/>
</dbReference>
<accession>A0ABW1IQ68</accession>
<organism evidence="1 2">
    <name type="scientific">Marinicrinis lubricantis</name>
    <dbReference type="NCBI Taxonomy" id="2086470"/>
    <lineage>
        <taxon>Bacteria</taxon>
        <taxon>Bacillati</taxon>
        <taxon>Bacillota</taxon>
        <taxon>Bacilli</taxon>
        <taxon>Bacillales</taxon>
        <taxon>Paenibacillaceae</taxon>
    </lineage>
</organism>
<dbReference type="Proteomes" id="UP001596250">
    <property type="component" value="Unassembled WGS sequence"/>
</dbReference>
<protein>
    <submittedName>
        <fullName evidence="1">Uncharacterized protein</fullName>
    </submittedName>
</protein>
<sequence length="133" mass="15448">MMAAEIDFGQVEWFQTVTPAEYQKTKKWLSQFRKMKTMLNEFGAAPEDIQRLVQDIEAACRVIIDEDSKKIIEMRYMDGMAYKIIVMRYESIMSESTVNRRLIEGIESVARTLKMLGYLGLAERLKNPVTARV</sequence>
<evidence type="ECO:0000313" key="1">
    <source>
        <dbReference type="EMBL" id="MFC5987196.1"/>
    </source>
</evidence>
<name>A0ABW1IQ68_9BACL</name>
<gene>
    <name evidence="1" type="ORF">ACFPXP_12345</name>
</gene>
<reference evidence="2" key="1">
    <citation type="journal article" date="2019" name="Int. J. Syst. Evol. Microbiol.">
        <title>The Global Catalogue of Microorganisms (GCM) 10K type strain sequencing project: providing services to taxonomists for standard genome sequencing and annotation.</title>
        <authorList>
            <consortium name="The Broad Institute Genomics Platform"/>
            <consortium name="The Broad Institute Genome Sequencing Center for Infectious Disease"/>
            <person name="Wu L."/>
            <person name="Ma J."/>
        </authorList>
    </citation>
    <scope>NUCLEOTIDE SEQUENCE [LARGE SCALE GENOMIC DNA]</scope>
    <source>
        <strain evidence="2">CCM 8749</strain>
    </source>
</reference>
<keyword evidence="2" id="KW-1185">Reference proteome</keyword>
<dbReference type="EMBL" id="JBHSQV010000154">
    <property type="protein sequence ID" value="MFC5987196.1"/>
    <property type="molecule type" value="Genomic_DNA"/>
</dbReference>